<keyword evidence="4" id="KW-0328">Glycosyltransferase</keyword>
<dbReference type="AlphaFoldDB" id="A0AAD3XJY6"/>
<feature type="transmembrane region" description="Helical" evidence="11">
    <location>
        <begin position="255"/>
        <end position="276"/>
    </location>
</feature>
<feature type="domain" description="PARG catalytic Macro" evidence="12">
    <location>
        <begin position="75"/>
        <end position="136"/>
    </location>
</feature>
<proteinExistence type="predicted"/>
<evidence type="ECO:0000256" key="9">
    <source>
        <dbReference type="ARBA" id="ARBA00023136"/>
    </source>
</evidence>
<evidence type="ECO:0000256" key="1">
    <source>
        <dbReference type="ARBA" id="ARBA00004477"/>
    </source>
</evidence>
<evidence type="ECO:0000256" key="7">
    <source>
        <dbReference type="ARBA" id="ARBA00022824"/>
    </source>
</evidence>
<evidence type="ECO:0000256" key="2">
    <source>
        <dbReference type="ARBA" id="ARBA00004922"/>
    </source>
</evidence>
<feature type="transmembrane region" description="Helical" evidence="11">
    <location>
        <begin position="203"/>
        <end position="223"/>
    </location>
</feature>
<evidence type="ECO:0000256" key="4">
    <source>
        <dbReference type="ARBA" id="ARBA00022676"/>
    </source>
</evidence>
<gene>
    <name evidence="13" type="ORF">Nepgr_009217</name>
</gene>
<dbReference type="Pfam" id="PF05028">
    <property type="entry name" value="PARG_cat_C"/>
    <property type="match status" value="1"/>
</dbReference>
<evidence type="ECO:0000313" key="14">
    <source>
        <dbReference type="Proteomes" id="UP001279734"/>
    </source>
</evidence>
<evidence type="ECO:0000256" key="11">
    <source>
        <dbReference type="SAM" id="Phobius"/>
    </source>
</evidence>
<accession>A0AAD3XJY6</accession>
<dbReference type="PANTHER" id="PTHR12646">
    <property type="entry name" value="NOT56 - RELATED"/>
    <property type="match status" value="1"/>
</dbReference>
<evidence type="ECO:0000313" key="13">
    <source>
        <dbReference type="EMBL" id="GMH07377.1"/>
    </source>
</evidence>
<evidence type="ECO:0000256" key="10">
    <source>
        <dbReference type="ARBA" id="ARBA00049506"/>
    </source>
</evidence>
<organism evidence="13 14">
    <name type="scientific">Nepenthes gracilis</name>
    <name type="common">Slender pitcher plant</name>
    <dbReference type="NCBI Taxonomy" id="150966"/>
    <lineage>
        <taxon>Eukaryota</taxon>
        <taxon>Viridiplantae</taxon>
        <taxon>Streptophyta</taxon>
        <taxon>Embryophyta</taxon>
        <taxon>Tracheophyta</taxon>
        <taxon>Spermatophyta</taxon>
        <taxon>Magnoliopsida</taxon>
        <taxon>eudicotyledons</taxon>
        <taxon>Gunneridae</taxon>
        <taxon>Pentapetalae</taxon>
        <taxon>Caryophyllales</taxon>
        <taxon>Nepenthaceae</taxon>
        <taxon>Nepenthes</taxon>
    </lineage>
</organism>
<reference evidence="13" key="1">
    <citation type="submission" date="2023-05" db="EMBL/GenBank/DDBJ databases">
        <title>Nepenthes gracilis genome sequencing.</title>
        <authorList>
            <person name="Fukushima K."/>
        </authorList>
    </citation>
    <scope>NUCLEOTIDE SEQUENCE</scope>
    <source>
        <strain evidence="13">SING2019-196</strain>
    </source>
</reference>
<dbReference type="PANTHER" id="PTHR12646:SF0">
    <property type="entry name" value="DOL-P-MAN:MAN(5)GLCNAC(2)-PP-DOL ALPHA-1,3-MANNOSYLTRANSFERASE"/>
    <property type="match status" value="1"/>
</dbReference>
<dbReference type="Proteomes" id="UP001279734">
    <property type="component" value="Unassembled WGS sequence"/>
</dbReference>
<evidence type="ECO:0000259" key="12">
    <source>
        <dbReference type="Pfam" id="PF05028"/>
    </source>
</evidence>
<sequence>MTIPQHASNWPVAELDGEPVAELDSGRADWPVAESNVAELDGEPVADLDGGRADWPVAELDGKPIAVSDDFQLPFSSPCLLEEQSGGPFEEDLENKQLGDGVPWSGFVQDEVYFMVNPDLMASMFSLPVMSANVVIHPAQMLFGVLYIVNLAIILFIDVKTDLLPGFPYQSWHWGLIMFGVAVFINMNVFLNAPPLLLLLLKALNFSGMILALIGAATVQILLELPFFVSHLKAYITEADNLRRVFNFKFVPEPIFVSKFAISLLIVHLGLLLASAHYKWCKHKRGIVKFWCLIYASMKLNQQLYTTSKALKNDHIHRLWHLGDELRGHPRVSEDHQWLLVISKLAEQTKFKGEWKRSALTNSATTYSQLTITPVLEPSLEDDSTTLLAQNPLLLAVSSTIITALSSLLSTFRDHIMSDDPDQSLSSFGVTEYFHISPFPKK</sequence>
<dbReference type="EC" id="2.4.1.258" evidence="3"/>
<comment type="caution">
    <text evidence="13">The sequence shown here is derived from an EMBL/GenBank/DDBJ whole genome shotgun (WGS) entry which is preliminary data.</text>
</comment>
<name>A0AAD3XJY6_NEPGR</name>
<keyword evidence="6 11" id="KW-0812">Transmembrane</keyword>
<dbReference type="Pfam" id="PF05208">
    <property type="entry name" value="ALG3"/>
    <property type="match status" value="1"/>
</dbReference>
<feature type="transmembrane region" description="Helical" evidence="11">
    <location>
        <begin position="134"/>
        <end position="157"/>
    </location>
</feature>
<comment type="pathway">
    <text evidence="2">Protein modification; protein glycosylation.</text>
</comment>
<evidence type="ECO:0000256" key="3">
    <source>
        <dbReference type="ARBA" id="ARBA00011964"/>
    </source>
</evidence>
<dbReference type="InterPro" id="IPR007873">
    <property type="entry name" value="Glycosyltransferase_ALG3"/>
</dbReference>
<comment type="subcellular location">
    <subcellularLocation>
        <location evidence="1">Endoplasmic reticulum membrane</location>
        <topology evidence="1">Multi-pass membrane protein</topology>
    </subcellularLocation>
</comment>
<dbReference type="GO" id="GO:0052925">
    <property type="term" value="F:dol-P-Man:Man(5)GlcNAc(2)-PP-Dol alpha-1,3-mannosyltransferase activity"/>
    <property type="evidence" value="ECO:0007669"/>
    <property type="project" value="UniProtKB-EC"/>
</dbReference>
<dbReference type="GO" id="GO:0005789">
    <property type="term" value="C:endoplasmic reticulum membrane"/>
    <property type="evidence" value="ECO:0007669"/>
    <property type="project" value="UniProtKB-SubCell"/>
</dbReference>
<dbReference type="GO" id="GO:0004649">
    <property type="term" value="F:poly(ADP-ribose) glycohydrolase activity"/>
    <property type="evidence" value="ECO:0007669"/>
    <property type="project" value="InterPro"/>
</dbReference>
<keyword evidence="7" id="KW-0256">Endoplasmic reticulum</keyword>
<feature type="transmembrane region" description="Helical" evidence="11">
    <location>
        <begin position="172"/>
        <end position="191"/>
    </location>
</feature>
<keyword evidence="8 11" id="KW-1133">Transmembrane helix</keyword>
<dbReference type="GO" id="GO:0006282">
    <property type="term" value="P:regulation of DNA repair"/>
    <property type="evidence" value="ECO:0007669"/>
    <property type="project" value="InterPro"/>
</dbReference>
<evidence type="ECO:0000256" key="6">
    <source>
        <dbReference type="ARBA" id="ARBA00022692"/>
    </source>
</evidence>
<dbReference type="EMBL" id="BSYO01000007">
    <property type="protein sequence ID" value="GMH07377.1"/>
    <property type="molecule type" value="Genomic_DNA"/>
</dbReference>
<protein>
    <recommendedName>
        <fullName evidence="3">dolichyl-P-Man:Man5GlcNAc2-PP-dolichol alpha-1,3-mannosyltransferase</fullName>
        <ecNumber evidence="3">2.4.1.258</ecNumber>
    </recommendedName>
</protein>
<keyword evidence="9 11" id="KW-0472">Membrane</keyword>
<dbReference type="InterPro" id="IPR046372">
    <property type="entry name" value="PARG_cat_C"/>
</dbReference>
<evidence type="ECO:0000256" key="8">
    <source>
        <dbReference type="ARBA" id="ARBA00022989"/>
    </source>
</evidence>
<comment type="catalytic activity">
    <reaction evidence="10">
        <text>an alpha-D-Man-(1-&gt;2)-alpha-D-Man-(1-&gt;2)-alpha-D-Man-(1-&gt;3)-[alpha-D-Man-(1-&gt;6)]-beta-D-Man-(1-&gt;4)-beta-D-GlcNAc-(1-&gt;4)-alpha-D-GlcNAc-diphospho-di-trans,poly-cis-dolichol + a di-trans,poly-cis-dolichyl beta-D-mannosyl phosphate = an alpha-D-Man-(1-&gt;2)-alpha-D-Man-(1-&gt;2)-alpha-D-Man-(1-&gt;3)-[alpha-D-Man-(1-&gt;3)-alpha-D-Man-(1-&gt;6)]-beta-D-Man-(1-&gt;4)-beta-D-GlcNAc-(1-&gt;4)-alpha-D-GlcNAc-diphospho-di-trans,poly-cis-dolichol + a di-trans,poly-cis-dolichyl phosphate + H(+)</text>
        <dbReference type="Rhea" id="RHEA:29527"/>
        <dbReference type="Rhea" id="RHEA-COMP:19498"/>
        <dbReference type="Rhea" id="RHEA-COMP:19501"/>
        <dbReference type="Rhea" id="RHEA-COMP:19516"/>
        <dbReference type="Rhea" id="RHEA-COMP:19517"/>
        <dbReference type="ChEBI" id="CHEBI:15378"/>
        <dbReference type="ChEBI" id="CHEBI:57683"/>
        <dbReference type="ChEBI" id="CHEBI:58211"/>
        <dbReference type="ChEBI" id="CHEBI:132515"/>
        <dbReference type="ChEBI" id="CHEBI:132516"/>
        <dbReference type="EC" id="2.4.1.258"/>
    </reaction>
    <physiologicalReaction direction="left-to-right" evidence="10">
        <dbReference type="Rhea" id="RHEA:29528"/>
    </physiologicalReaction>
</comment>
<evidence type="ECO:0000256" key="5">
    <source>
        <dbReference type="ARBA" id="ARBA00022679"/>
    </source>
</evidence>
<keyword evidence="5" id="KW-0808">Transferase</keyword>
<keyword evidence="14" id="KW-1185">Reference proteome</keyword>